<dbReference type="Pfam" id="PF09393">
    <property type="entry name" value="DUF2001"/>
    <property type="match status" value="1"/>
</dbReference>
<sequence length="149" mass="16654">MATKKAGRVINGTHGAVWINGEKLFDLESIELKVTIEYEDVYFPEDTGKHRKFMGWVGEGNLVLKKMFSRGANLLAKSVKAGKMPDIEITTRLADPDAYGVERTSVSGVTFNEFLLSKIEQRALLQEEMGFEFADFDILESIKSEVMAA</sequence>
<dbReference type="Proteomes" id="UP000199410">
    <property type="component" value="Unassembled WGS sequence"/>
</dbReference>
<evidence type="ECO:0000313" key="1">
    <source>
        <dbReference type="EMBL" id="SEQ59593.1"/>
    </source>
</evidence>
<protein>
    <submittedName>
        <fullName evidence="1">Phage tail tube protein</fullName>
    </submittedName>
</protein>
<dbReference type="Gene3D" id="2.30.110.40">
    <property type="entry name" value="Phage tail tube protein"/>
    <property type="match status" value="1"/>
</dbReference>
<proteinExistence type="predicted"/>
<evidence type="ECO:0000313" key="2">
    <source>
        <dbReference type="Proteomes" id="UP000199410"/>
    </source>
</evidence>
<comment type="caution">
    <text evidence="1">The sequence shown here is derived from an EMBL/GenBank/DDBJ whole genome shotgun (WGS) entry which is preliminary data.</text>
</comment>
<dbReference type="SUPFAM" id="SSF69279">
    <property type="entry name" value="Phage tail proteins"/>
    <property type="match status" value="1"/>
</dbReference>
<dbReference type="InterPro" id="IPR038628">
    <property type="entry name" value="XkdM-like_sf"/>
</dbReference>
<name>A0A1H9HBB9_9BACI</name>
<dbReference type="InterPro" id="IPR018989">
    <property type="entry name" value="DUF2001"/>
</dbReference>
<gene>
    <name evidence="1" type="ORF">SAMN02787113_01973</name>
</gene>
<reference evidence="1 2" key="1">
    <citation type="submission" date="2016-10" db="EMBL/GenBank/DDBJ databases">
        <authorList>
            <person name="Varghese N."/>
            <person name="Submissions S."/>
        </authorList>
    </citation>
    <scope>NUCLEOTIDE SEQUENCE [LARGE SCALE GENOMIC DNA]</scope>
    <source>
        <strain evidence="1 2">TC-13</strain>
    </source>
</reference>
<organism evidence="1 2">
    <name type="scientific">Lysinibacillus fusiformis</name>
    <dbReference type="NCBI Taxonomy" id="28031"/>
    <lineage>
        <taxon>Bacteria</taxon>
        <taxon>Bacillati</taxon>
        <taxon>Bacillota</taxon>
        <taxon>Bacilli</taxon>
        <taxon>Bacillales</taxon>
        <taxon>Bacillaceae</taxon>
        <taxon>Lysinibacillus</taxon>
    </lineage>
</organism>
<dbReference type="EMBL" id="FOEL01000006">
    <property type="protein sequence ID" value="SEQ59593.1"/>
    <property type="molecule type" value="Genomic_DNA"/>
</dbReference>
<accession>A0A1H9HBB9</accession>
<dbReference type="AlphaFoldDB" id="A0A1H9HBB9"/>
<dbReference type="RefSeq" id="WP_089986018.1">
    <property type="nucleotide sequence ID" value="NZ_FMVP01000006.1"/>
</dbReference>